<comment type="subunit">
    <text evidence="1">Heterohexamer.</text>
</comment>
<evidence type="ECO:0000256" key="1">
    <source>
        <dbReference type="RuleBase" id="RU367043"/>
    </source>
</evidence>
<organism evidence="3 4">
    <name type="scientific">Acrobeloides nanus</name>
    <dbReference type="NCBI Taxonomy" id="290746"/>
    <lineage>
        <taxon>Eukaryota</taxon>
        <taxon>Metazoa</taxon>
        <taxon>Ecdysozoa</taxon>
        <taxon>Nematoda</taxon>
        <taxon>Chromadorea</taxon>
        <taxon>Rhabditida</taxon>
        <taxon>Tylenchina</taxon>
        <taxon>Cephalobomorpha</taxon>
        <taxon>Cephaloboidea</taxon>
        <taxon>Cephalobidae</taxon>
        <taxon>Acrobeloides</taxon>
    </lineage>
</organism>
<keyword evidence="1" id="KW-0653">Protein transport</keyword>
<keyword evidence="1" id="KW-0472">Membrane</keyword>
<sequence>MNAGSLDPSLNSFLHQMQNEVQRMKLAEQVNTLANRCWDICLSDSRPPSKMDAKTKTCVENCVNRLVDASNFMAEHLQKMGGQGMQGSFS</sequence>
<keyword evidence="1" id="KW-1015">Disulfide bond</keyword>
<proteinExistence type="inferred from homology"/>
<keyword evidence="1" id="KW-0143">Chaperone</keyword>
<dbReference type="Gene3D" id="1.10.287.810">
    <property type="entry name" value="Mitochondrial import inner membrane translocase subunit tim13 like domains"/>
    <property type="match status" value="1"/>
</dbReference>
<dbReference type="SUPFAM" id="SSF144122">
    <property type="entry name" value="Tim10-like"/>
    <property type="match status" value="1"/>
</dbReference>
<dbReference type="Proteomes" id="UP000887540">
    <property type="component" value="Unplaced"/>
</dbReference>
<accession>A0A914CDJ9</accession>
<reference evidence="4" key="1">
    <citation type="submission" date="2022-11" db="UniProtKB">
        <authorList>
            <consortium name="WormBaseParasite"/>
        </authorList>
    </citation>
    <scope>IDENTIFICATION</scope>
</reference>
<keyword evidence="1" id="KW-0496">Mitochondrion</keyword>
<keyword evidence="1" id="KW-0999">Mitochondrion inner membrane</keyword>
<dbReference type="GO" id="GO:0005743">
    <property type="term" value="C:mitochondrial inner membrane"/>
    <property type="evidence" value="ECO:0007669"/>
    <property type="project" value="UniProtKB-SubCell"/>
</dbReference>
<feature type="domain" description="Tim10-like" evidence="2">
    <location>
        <begin position="16"/>
        <end position="79"/>
    </location>
</feature>
<protein>
    <recommendedName>
        <fullName evidence="1">Mitochondrial import inner membrane translocase subunit</fullName>
    </recommendedName>
</protein>
<dbReference type="WBParaSite" id="ACRNAN_Path_895.g3442.t1">
    <property type="protein sequence ID" value="ACRNAN_Path_895.g3442.t1"/>
    <property type="gene ID" value="ACRNAN_Path_895.g3442"/>
</dbReference>
<dbReference type="InterPro" id="IPR004217">
    <property type="entry name" value="Tim10-like"/>
</dbReference>
<keyword evidence="1" id="KW-0811">Translocation</keyword>
<comment type="function">
    <text evidence="1">Mitochondrial intermembrane chaperone that participates in the import and insertion of some multi-pass transmembrane proteins into the mitochondrial inner membrane. Also required for the transfer of beta-barrel precursors from the TOM complex to the sorting and assembly machinery (SAM complex) of the outer membrane. Acts as a chaperone-like protein that protects the hydrophobic precursors from aggregation and guide them through the mitochondrial intermembrane space.</text>
</comment>
<comment type="similarity">
    <text evidence="1">Belongs to the small Tim family.</text>
</comment>
<keyword evidence="1" id="KW-0813">Transport</keyword>
<evidence type="ECO:0000313" key="4">
    <source>
        <dbReference type="WBParaSite" id="ACRNAN_Path_895.g3442.t1"/>
    </source>
</evidence>
<dbReference type="InterPro" id="IPR035427">
    <property type="entry name" value="Tim10-like_dom_sf"/>
</dbReference>
<name>A0A914CDJ9_9BILA</name>
<comment type="domain">
    <text evidence="1">The twin CX3C motif contains 4 conserved Cys residues that form 2 disulfide bonds in the mitochondrial intermembrane space.</text>
</comment>
<comment type="subcellular location">
    <subcellularLocation>
        <location evidence="1">Mitochondrion inner membrane</location>
        <topology evidence="1">Peripheral membrane protein</topology>
        <orientation evidence="1">Intermembrane side</orientation>
    </subcellularLocation>
</comment>
<evidence type="ECO:0000259" key="2">
    <source>
        <dbReference type="Pfam" id="PF02953"/>
    </source>
</evidence>
<dbReference type="AlphaFoldDB" id="A0A914CDJ9"/>
<dbReference type="Pfam" id="PF02953">
    <property type="entry name" value="zf-Tim10_DDP"/>
    <property type="match status" value="1"/>
</dbReference>
<keyword evidence="3" id="KW-1185">Reference proteome</keyword>
<evidence type="ECO:0000313" key="3">
    <source>
        <dbReference type="Proteomes" id="UP000887540"/>
    </source>
</evidence>
<dbReference type="GO" id="GO:0015031">
    <property type="term" value="P:protein transport"/>
    <property type="evidence" value="ECO:0007669"/>
    <property type="project" value="UniProtKB-KW"/>
</dbReference>